<name>A0A0D0ANL6_9AGAM</name>
<dbReference type="AlphaFoldDB" id="A0A0D0ANL6"/>
<keyword evidence="2" id="KW-1185">Reference proteome</keyword>
<reference evidence="1 2" key="1">
    <citation type="submission" date="2014-04" db="EMBL/GenBank/DDBJ databases">
        <authorList>
            <consortium name="DOE Joint Genome Institute"/>
            <person name="Kuo A."/>
            <person name="Ruytinx J."/>
            <person name="Rineau F."/>
            <person name="Colpaert J."/>
            <person name="Kohler A."/>
            <person name="Nagy L.G."/>
            <person name="Floudas D."/>
            <person name="Copeland A."/>
            <person name="Barry K.W."/>
            <person name="Cichocki N."/>
            <person name="Veneault-Fourrey C."/>
            <person name="LaButti K."/>
            <person name="Lindquist E.A."/>
            <person name="Lipzen A."/>
            <person name="Lundell T."/>
            <person name="Morin E."/>
            <person name="Murat C."/>
            <person name="Sun H."/>
            <person name="Tunlid A."/>
            <person name="Henrissat B."/>
            <person name="Grigoriev I.V."/>
            <person name="Hibbett D.S."/>
            <person name="Martin F."/>
            <person name="Nordberg H.P."/>
            <person name="Cantor M.N."/>
            <person name="Hua S.X."/>
        </authorList>
    </citation>
    <scope>NUCLEOTIDE SEQUENCE [LARGE SCALE GENOMIC DNA]</scope>
    <source>
        <strain evidence="1 2">UH-Slu-Lm8-n1</strain>
    </source>
</reference>
<dbReference type="EMBL" id="KN835580">
    <property type="protein sequence ID" value="KIK35897.1"/>
    <property type="molecule type" value="Genomic_DNA"/>
</dbReference>
<dbReference type="HOGENOM" id="CLU_2706477_0_0_1"/>
<accession>A0A0D0ANL6</accession>
<gene>
    <name evidence="1" type="ORF">CY34DRAFT_553338</name>
</gene>
<proteinExistence type="predicted"/>
<protein>
    <submittedName>
        <fullName evidence="1">Uncharacterized protein</fullName>
    </submittedName>
</protein>
<sequence>MRLERRNTESAFRTREERETLLHLVHRQILEINEMSAISLRVHSAEFHDVGGLDTPKNDIHAAVSDRWLAGKH</sequence>
<dbReference type="Proteomes" id="UP000054485">
    <property type="component" value="Unassembled WGS sequence"/>
</dbReference>
<evidence type="ECO:0000313" key="1">
    <source>
        <dbReference type="EMBL" id="KIK35897.1"/>
    </source>
</evidence>
<reference evidence="2" key="2">
    <citation type="submission" date="2015-01" db="EMBL/GenBank/DDBJ databases">
        <title>Evolutionary Origins and Diversification of the Mycorrhizal Mutualists.</title>
        <authorList>
            <consortium name="DOE Joint Genome Institute"/>
            <consortium name="Mycorrhizal Genomics Consortium"/>
            <person name="Kohler A."/>
            <person name="Kuo A."/>
            <person name="Nagy L.G."/>
            <person name="Floudas D."/>
            <person name="Copeland A."/>
            <person name="Barry K.W."/>
            <person name="Cichocki N."/>
            <person name="Veneault-Fourrey C."/>
            <person name="LaButti K."/>
            <person name="Lindquist E.A."/>
            <person name="Lipzen A."/>
            <person name="Lundell T."/>
            <person name="Morin E."/>
            <person name="Murat C."/>
            <person name="Riley R."/>
            <person name="Ohm R."/>
            <person name="Sun H."/>
            <person name="Tunlid A."/>
            <person name="Henrissat B."/>
            <person name="Grigoriev I.V."/>
            <person name="Hibbett D.S."/>
            <person name="Martin F."/>
        </authorList>
    </citation>
    <scope>NUCLEOTIDE SEQUENCE [LARGE SCALE GENOMIC DNA]</scope>
    <source>
        <strain evidence="2">UH-Slu-Lm8-n1</strain>
    </source>
</reference>
<organism evidence="1 2">
    <name type="scientific">Suillus luteus UH-Slu-Lm8-n1</name>
    <dbReference type="NCBI Taxonomy" id="930992"/>
    <lineage>
        <taxon>Eukaryota</taxon>
        <taxon>Fungi</taxon>
        <taxon>Dikarya</taxon>
        <taxon>Basidiomycota</taxon>
        <taxon>Agaricomycotina</taxon>
        <taxon>Agaricomycetes</taxon>
        <taxon>Agaricomycetidae</taxon>
        <taxon>Boletales</taxon>
        <taxon>Suillineae</taxon>
        <taxon>Suillaceae</taxon>
        <taxon>Suillus</taxon>
    </lineage>
</organism>
<dbReference type="InParanoid" id="A0A0D0ANL6"/>
<evidence type="ECO:0000313" key="2">
    <source>
        <dbReference type="Proteomes" id="UP000054485"/>
    </source>
</evidence>